<dbReference type="PANTHER" id="PTHR43434">
    <property type="entry name" value="PHOSPHOGLYCOLATE PHOSPHATASE"/>
    <property type="match status" value="1"/>
</dbReference>
<dbReference type="NCBIfam" id="TIGR03351">
    <property type="entry name" value="PhnX-like"/>
    <property type="match status" value="1"/>
</dbReference>
<dbReference type="SUPFAM" id="SSF56784">
    <property type="entry name" value="HAD-like"/>
    <property type="match status" value="1"/>
</dbReference>
<dbReference type="Proteomes" id="UP001595829">
    <property type="component" value="Unassembled WGS sequence"/>
</dbReference>
<keyword evidence="2" id="KW-1185">Reference proteome</keyword>
<comment type="caution">
    <text evidence="1">The sequence shown here is derived from an EMBL/GenBank/DDBJ whole genome shotgun (WGS) entry which is preliminary data.</text>
</comment>
<dbReference type="SFLD" id="SFLDG01129">
    <property type="entry name" value="C1.5:_HAD__Beta-PGM__Phosphata"/>
    <property type="match status" value="1"/>
</dbReference>
<dbReference type="InterPro" id="IPR050155">
    <property type="entry name" value="HAD-like_hydrolase_sf"/>
</dbReference>
<evidence type="ECO:0000313" key="1">
    <source>
        <dbReference type="EMBL" id="MFC5027034.1"/>
    </source>
</evidence>
<dbReference type="Pfam" id="PF00702">
    <property type="entry name" value="Hydrolase"/>
    <property type="match status" value="1"/>
</dbReference>
<evidence type="ECO:0000313" key="2">
    <source>
        <dbReference type="Proteomes" id="UP001595829"/>
    </source>
</evidence>
<accession>A0ABV9XNN1</accession>
<dbReference type="SFLD" id="SFLDS00003">
    <property type="entry name" value="Haloacid_Dehalogenase"/>
    <property type="match status" value="1"/>
</dbReference>
<dbReference type="Gene3D" id="3.40.50.1000">
    <property type="entry name" value="HAD superfamily/HAD-like"/>
    <property type="match status" value="1"/>
</dbReference>
<proteinExistence type="predicted"/>
<name>A0ABV9XNN1_9ACTN</name>
<dbReference type="EMBL" id="JBHSJD010000027">
    <property type="protein sequence ID" value="MFC5027034.1"/>
    <property type="molecule type" value="Genomic_DNA"/>
</dbReference>
<organism evidence="1 2">
    <name type="scientific">Streptomyces coeruleoprunus</name>
    <dbReference type="NCBI Taxonomy" id="285563"/>
    <lineage>
        <taxon>Bacteria</taxon>
        <taxon>Bacillati</taxon>
        <taxon>Actinomycetota</taxon>
        <taxon>Actinomycetes</taxon>
        <taxon>Kitasatosporales</taxon>
        <taxon>Streptomycetaceae</taxon>
        <taxon>Streptomyces</taxon>
    </lineage>
</organism>
<sequence>MPAESAPAPAHAVPAGRPTPRRNLVVLDMAGTTVADDGLVEDAFAAAARRVGEDPAPMLDHVRATMGESKISVFRHLLGGDETRARRANAAFEEAYAERVAAGAVAPVPGAADAVRALRDQGRTVVLTTGFARVTQDALLAALGWQELADLTLCPADAGGRGRPYPDMVLTALLRTRAVDDVRGVAVAGDTGYDMLTGVRAGAGLVAGVLTGAHDAERLTASGATHVLGSVAELPALLARLEAP</sequence>
<dbReference type="InterPro" id="IPR022468">
    <property type="entry name" value="PhnX-like"/>
</dbReference>
<dbReference type="InterPro" id="IPR036412">
    <property type="entry name" value="HAD-like_sf"/>
</dbReference>
<protein>
    <submittedName>
        <fullName evidence="1">Phosphonatase-like hydrolase</fullName>
    </submittedName>
</protein>
<dbReference type="InterPro" id="IPR023214">
    <property type="entry name" value="HAD_sf"/>
</dbReference>
<dbReference type="PANTHER" id="PTHR43434:SF19">
    <property type="entry name" value="PHOSPHONOACETALDEHYDE HYDROLASE"/>
    <property type="match status" value="1"/>
</dbReference>
<reference evidence="2" key="1">
    <citation type="journal article" date="2019" name="Int. J. Syst. Evol. Microbiol.">
        <title>The Global Catalogue of Microorganisms (GCM) 10K type strain sequencing project: providing services to taxonomists for standard genome sequencing and annotation.</title>
        <authorList>
            <consortium name="The Broad Institute Genomics Platform"/>
            <consortium name="The Broad Institute Genome Sequencing Center for Infectious Disease"/>
            <person name="Wu L."/>
            <person name="Ma J."/>
        </authorList>
    </citation>
    <scope>NUCLEOTIDE SEQUENCE [LARGE SCALE GENOMIC DNA]</scope>
    <source>
        <strain evidence="2">CGMCC 4.1648</strain>
    </source>
</reference>
<gene>
    <name evidence="1" type="ORF">ACFPM3_33340</name>
</gene>
<dbReference type="RefSeq" id="WP_380841341.1">
    <property type="nucleotide sequence ID" value="NZ_BAABIT010000001.1"/>
</dbReference>